<dbReference type="EMBL" id="LR999451">
    <property type="protein sequence ID" value="CAE5956752.1"/>
    <property type="molecule type" value="Genomic_DNA"/>
</dbReference>
<dbReference type="Proteomes" id="UP000682877">
    <property type="component" value="Chromosome 1"/>
</dbReference>
<evidence type="ECO:0000313" key="2">
    <source>
        <dbReference type="EMBL" id="CAE5956752.1"/>
    </source>
</evidence>
<dbReference type="InterPro" id="IPR021139">
    <property type="entry name" value="NYN"/>
</dbReference>
<dbReference type="PANTHER" id="PTHR14379:SF19">
    <property type="entry name" value="ENDONUCLEASE OR GLYCOSYL HYDROLASE-RELATED"/>
    <property type="match status" value="1"/>
</dbReference>
<feature type="domain" description="NYN" evidence="1">
    <location>
        <begin position="15"/>
        <end position="80"/>
    </location>
</feature>
<accession>A0A8S1ZFS5</accession>
<dbReference type="CDD" id="cd10910">
    <property type="entry name" value="PIN_limkain_b1_N_like"/>
    <property type="match status" value="1"/>
</dbReference>
<name>A0A8S1ZFS5_ARAAE</name>
<dbReference type="Pfam" id="PF01936">
    <property type="entry name" value="NYN"/>
    <property type="match status" value="1"/>
</dbReference>
<evidence type="ECO:0000313" key="3">
    <source>
        <dbReference type="Proteomes" id="UP000682877"/>
    </source>
</evidence>
<protein>
    <recommendedName>
        <fullName evidence="1">NYN domain-containing protein</fullName>
    </recommendedName>
</protein>
<organism evidence="2 3">
    <name type="scientific">Arabidopsis arenosa</name>
    <name type="common">Sand rock-cress</name>
    <name type="synonym">Cardaminopsis arenosa</name>
    <dbReference type="NCBI Taxonomy" id="38785"/>
    <lineage>
        <taxon>Eukaryota</taxon>
        <taxon>Viridiplantae</taxon>
        <taxon>Streptophyta</taxon>
        <taxon>Embryophyta</taxon>
        <taxon>Tracheophyta</taxon>
        <taxon>Spermatophyta</taxon>
        <taxon>Magnoliopsida</taxon>
        <taxon>eudicotyledons</taxon>
        <taxon>Gunneridae</taxon>
        <taxon>Pentapetalae</taxon>
        <taxon>rosids</taxon>
        <taxon>malvids</taxon>
        <taxon>Brassicales</taxon>
        <taxon>Brassicaceae</taxon>
        <taxon>Camelineae</taxon>
        <taxon>Arabidopsis</taxon>
    </lineage>
</organism>
<dbReference type="GO" id="GO:0010468">
    <property type="term" value="P:regulation of gene expression"/>
    <property type="evidence" value="ECO:0007669"/>
    <property type="project" value="InterPro"/>
</dbReference>
<proteinExistence type="predicted"/>
<dbReference type="AlphaFoldDB" id="A0A8S1ZFS5"/>
<reference evidence="2" key="1">
    <citation type="submission" date="2021-01" db="EMBL/GenBank/DDBJ databases">
        <authorList>
            <person name="Bezrukov I."/>
        </authorList>
    </citation>
    <scope>NUCLEOTIDE SEQUENCE</scope>
</reference>
<keyword evidence="3" id="KW-1185">Reference proteome</keyword>
<dbReference type="PANTHER" id="PTHR14379">
    <property type="entry name" value="LIMKAIN B LKAP"/>
    <property type="match status" value="1"/>
</dbReference>
<dbReference type="GO" id="GO:0005777">
    <property type="term" value="C:peroxisome"/>
    <property type="evidence" value="ECO:0007669"/>
    <property type="project" value="InterPro"/>
</dbReference>
<evidence type="ECO:0000259" key="1">
    <source>
        <dbReference type="Pfam" id="PF01936"/>
    </source>
</evidence>
<sequence>MMEPPPTKEAAVATISVYWDIKGCLVPDGYDARRVVPCIKRKLRKLGYSGPITITAVGVLSEVPRDILEATGVSLHHVADTPMTTRRLLKQAPLLDYFPENASTMVSAELSIESSHQINEDRTIKMLPIIEKLFHVHQVI</sequence>
<gene>
    <name evidence="2" type="ORF">AARE701A_LOCUS509</name>
</gene>
<dbReference type="InterPro" id="IPR024768">
    <property type="entry name" value="Marf1"/>
</dbReference>
<dbReference type="GO" id="GO:0004540">
    <property type="term" value="F:RNA nuclease activity"/>
    <property type="evidence" value="ECO:0007669"/>
    <property type="project" value="InterPro"/>
</dbReference>